<proteinExistence type="predicted"/>
<dbReference type="AlphaFoldDB" id="A0A6C0EY18"/>
<reference evidence="2" key="1">
    <citation type="journal article" date="2020" name="Nature">
        <title>Giant virus diversity and host interactions through global metagenomics.</title>
        <authorList>
            <person name="Schulz F."/>
            <person name="Roux S."/>
            <person name="Paez-Espino D."/>
            <person name="Jungbluth S."/>
            <person name="Walsh D.A."/>
            <person name="Denef V.J."/>
            <person name="McMahon K.D."/>
            <person name="Konstantinidis K.T."/>
            <person name="Eloe-Fadrosh E.A."/>
            <person name="Kyrpides N.C."/>
            <person name="Woyke T."/>
        </authorList>
    </citation>
    <scope>NUCLEOTIDE SEQUENCE</scope>
    <source>
        <strain evidence="2">GVMAG-M-3300009161-34</strain>
    </source>
</reference>
<evidence type="ECO:0000313" key="2">
    <source>
        <dbReference type="EMBL" id="QHT33199.1"/>
    </source>
</evidence>
<feature type="compositionally biased region" description="Basic residues" evidence="1">
    <location>
        <begin position="145"/>
        <end position="166"/>
    </location>
</feature>
<accession>A0A6C0EY18</accession>
<sequence length="179" mass="18696">MSTPPTATAEAPAVSSTVAVAPAASTPVVSPPASPPIVVTAPAIHEMKTIITDIGAQYNKVSGEYAKLTTTSSDTEWSDFKTKNLDAATVDLKKALAQLDAFKKAGSGSSVSTAAPATSELIDEGMIHEQNDATFMIGGSSSSSKKNRKSHKSYHPGIGKTRKHHSHAEPKRVSFVHQA</sequence>
<feature type="region of interest" description="Disordered" evidence="1">
    <location>
        <begin position="139"/>
        <end position="179"/>
    </location>
</feature>
<dbReference type="EMBL" id="MN738960">
    <property type="protein sequence ID" value="QHT33199.1"/>
    <property type="molecule type" value="Genomic_DNA"/>
</dbReference>
<protein>
    <submittedName>
        <fullName evidence="2">Uncharacterized protein</fullName>
    </submittedName>
</protein>
<organism evidence="2">
    <name type="scientific">viral metagenome</name>
    <dbReference type="NCBI Taxonomy" id="1070528"/>
    <lineage>
        <taxon>unclassified sequences</taxon>
        <taxon>metagenomes</taxon>
        <taxon>organismal metagenomes</taxon>
    </lineage>
</organism>
<evidence type="ECO:0000256" key="1">
    <source>
        <dbReference type="SAM" id="MobiDB-lite"/>
    </source>
</evidence>
<name>A0A6C0EY18_9ZZZZ</name>